<feature type="transmembrane region" description="Helical" evidence="1">
    <location>
        <begin position="91"/>
        <end position="113"/>
    </location>
</feature>
<name>A0A915D8T4_9BILA</name>
<dbReference type="InterPro" id="IPR036259">
    <property type="entry name" value="MFS_trans_sf"/>
</dbReference>
<accession>A0A915D8T4</accession>
<keyword evidence="1" id="KW-0472">Membrane</keyword>
<evidence type="ECO:0000313" key="2">
    <source>
        <dbReference type="Proteomes" id="UP000887574"/>
    </source>
</evidence>
<sequence>MSCKTSTSFSNQLEVTAITRNIFFLFFRLGNLVPDYNCLDEVNIGILIGLLLPLNGHLSDMFGRKWLIIMGNGYSIVSGLACSLSPSFSVYLWLTAVGAFISPISGSACFSLIVESVNPKYRLIQGFSFQFSVGLMLAGGLATLCHAAVVLTSIAKFNGHPNKIFTAEDVKAVHERSKCLQNTRIVDTKKYTCLDLFANWKMTSYVLAQVVNGIALNIVNDVLFFNIQDLSGSPFMNTFLMEPFGFGHPFLGLL</sequence>
<proteinExistence type="predicted"/>
<evidence type="ECO:0000313" key="3">
    <source>
        <dbReference type="WBParaSite" id="jg16952.1"/>
    </source>
</evidence>
<dbReference type="Gene3D" id="1.20.1250.20">
    <property type="entry name" value="MFS general substrate transporter like domains"/>
    <property type="match status" value="1"/>
</dbReference>
<organism evidence="2 3">
    <name type="scientific">Ditylenchus dipsaci</name>
    <dbReference type="NCBI Taxonomy" id="166011"/>
    <lineage>
        <taxon>Eukaryota</taxon>
        <taxon>Metazoa</taxon>
        <taxon>Ecdysozoa</taxon>
        <taxon>Nematoda</taxon>
        <taxon>Chromadorea</taxon>
        <taxon>Rhabditida</taxon>
        <taxon>Tylenchina</taxon>
        <taxon>Tylenchomorpha</taxon>
        <taxon>Sphaerularioidea</taxon>
        <taxon>Anguinidae</taxon>
        <taxon>Anguininae</taxon>
        <taxon>Ditylenchus</taxon>
    </lineage>
</organism>
<evidence type="ECO:0000256" key="1">
    <source>
        <dbReference type="SAM" id="Phobius"/>
    </source>
</evidence>
<keyword evidence="2" id="KW-1185">Reference proteome</keyword>
<feature type="transmembrane region" description="Helical" evidence="1">
    <location>
        <begin position="133"/>
        <end position="155"/>
    </location>
</feature>
<feature type="transmembrane region" description="Helical" evidence="1">
    <location>
        <begin position="66"/>
        <end position="84"/>
    </location>
</feature>
<keyword evidence="1" id="KW-1133">Transmembrane helix</keyword>
<dbReference type="WBParaSite" id="jg16952.1">
    <property type="protein sequence ID" value="jg16952.1"/>
    <property type="gene ID" value="jg16952"/>
</dbReference>
<dbReference type="Proteomes" id="UP000887574">
    <property type="component" value="Unplaced"/>
</dbReference>
<keyword evidence="1" id="KW-0812">Transmembrane</keyword>
<dbReference type="AlphaFoldDB" id="A0A915D8T4"/>
<protein>
    <submittedName>
        <fullName evidence="3">Major facilitator superfamily (MFS) profile domain-containing protein</fullName>
    </submittedName>
</protein>
<reference evidence="3" key="1">
    <citation type="submission" date="2022-11" db="UniProtKB">
        <authorList>
            <consortium name="WormBaseParasite"/>
        </authorList>
    </citation>
    <scope>IDENTIFICATION</scope>
</reference>
<dbReference type="SUPFAM" id="SSF103473">
    <property type="entry name" value="MFS general substrate transporter"/>
    <property type="match status" value="1"/>
</dbReference>